<evidence type="ECO:0000313" key="6">
    <source>
        <dbReference type="Proteomes" id="UP000239532"/>
    </source>
</evidence>
<sequence length="285" mass="31153">MNKATIVHPGFYCSIQDLGRLDYRNVGVPQSGAMDMQLAKKTNTILGNSEEAAVLEMILMGVTISFETKTYVSISQNVDGATLNGKTISMDKAIAVEPGDVLKIGHVTHGNFAYVGISGGWKTKPILASRSMFAGITASGKLSKGDTVPYENCFEVVEETRFRESELNQNTLIDVFEGPEFHLLSATHQDQLLSQTLEVSKSWSRMAFKVSTGTPFDLPELRTVPVMPGTVQLTPDGDLLFLMRDAQTTGGYPRVLQLSNDAIDKFSQLRTGVSFNLSLRPINHS</sequence>
<dbReference type="GO" id="GO:0005524">
    <property type="term" value="F:ATP binding"/>
    <property type="evidence" value="ECO:0007669"/>
    <property type="project" value="UniProtKB-KW"/>
</dbReference>
<name>A0A2S9WRT5_9FLAO</name>
<evidence type="ECO:0000256" key="2">
    <source>
        <dbReference type="ARBA" id="ARBA00022801"/>
    </source>
</evidence>
<dbReference type="Pfam" id="PF02626">
    <property type="entry name" value="CT_A_B"/>
    <property type="match status" value="1"/>
</dbReference>
<keyword evidence="3" id="KW-0067">ATP-binding</keyword>
<dbReference type="PANTHER" id="PTHR43309:SF5">
    <property type="entry name" value="5-OXOPROLINASE SUBUNIT C"/>
    <property type="match status" value="1"/>
</dbReference>
<evidence type="ECO:0000256" key="3">
    <source>
        <dbReference type="ARBA" id="ARBA00022840"/>
    </source>
</evidence>
<keyword evidence="6" id="KW-1185">Reference proteome</keyword>
<proteinExistence type="predicted"/>
<keyword evidence="2" id="KW-0378">Hydrolase</keyword>
<dbReference type="InterPro" id="IPR029000">
    <property type="entry name" value="Cyclophilin-like_dom_sf"/>
</dbReference>
<dbReference type="EMBL" id="MQUC01000003">
    <property type="protein sequence ID" value="PRP66207.1"/>
    <property type="molecule type" value="Genomic_DNA"/>
</dbReference>
<keyword evidence="1" id="KW-0547">Nucleotide-binding</keyword>
<dbReference type="Proteomes" id="UP000239532">
    <property type="component" value="Unassembled WGS sequence"/>
</dbReference>
<dbReference type="Gene3D" id="2.40.100.10">
    <property type="entry name" value="Cyclophilin-like"/>
    <property type="match status" value="1"/>
</dbReference>
<evidence type="ECO:0000256" key="1">
    <source>
        <dbReference type="ARBA" id="ARBA00022741"/>
    </source>
</evidence>
<dbReference type="RefSeq" id="WP_105982045.1">
    <property type="nucleotide sequence ID" value="NZ_MQUC01000003.1"/>
</dbReference>
<dbReference type="GO" id="GO:0016787">
    <property type="term" value="F:hydrolase activity"/>
    <property type="evidence" value="ECO:0007669"/>
    <property type="project" value="UniProtKB-KW"/>
</dbReference>
<dbReference type="InterPro" id="IPR052708">
    <property type="entry name" value="PxpC"/>
</dbReference>
<comment type="caution">
    <text evidence="5">The sequence shown here is derived from an EMBL/GenBank/DDBJ whole genome shotgun (WGS) entry which is preliminary data.</text>
</comment>
<dbReference type="AlphaFoldDB" id="A0A2S9WRT5"/>
<accession>A0A2S9WRT5</accession>
<dbReference type="OrthoDB" id="9782422at2"/>
<gene>
    <name evidence="5" type="ORF">BST86_03420</name>
</gene>
<dbReference type="PANTHER" id="PTHR43309">
    <property type="entry name" value="5-OXOPROLINASE SUBUNIT C"/>
    <property type="match status" value="1"/>
</dbReference>
<evidence type="ECO:0000313" key="5">
    <source>
        <dbReference type="EMBL" id="PRP66207.1"/>
    </source>
</evidence>
<evidence type="ECO:0000259" key="4">
    <source>
        <dbReference type="SMART" id="SM00797"/>
    </source>
</evidence>
<dbReference type="InterPro" id="IPR003778">
    <property type="entry name" value="CT_A_B"/>
</dbReference>
<reference evidence="5 6" key="1">
    <citation type="submission" date="2016-11" db="EMBL/GenBank/DDBJ databases">
        <title>Trade-off between light-utilization and light-protection in marine flavobacteria.</title>
        <authorList>
            <person name="Kumagai Y."/>
        </authorList>
    </citation>
    <scope>NUCLEOTIDE SEQUENCE [LARGE SCALE GENOMIC DNA]</scope>
    <source>
        <strain evidence="5 6">JCM 17109</strain>
    </source>
</reference>
<protein>
    <recommendedName>
        <fullName evidence="4">Carboxyltransferase domain-containing protein</fullName>
    </recommendedName>
</protein>
<organism evidence="5 6">
    <name type="scientific">Nonlabens agnitus</name>
    <dbReference type="NCBI Taxonomy" id="870484"/>
    <lineage>
        <taxon>Bacteria</taxon>
        <taxon>Pseudomonadati</taxon>
        <taxon>Bacteroidota</taxon>
        <taxon>Flavobacteriia</taxon>
        <taxon>Flavobacteriales</taxon>
        <taxon>Flavobacteriaceae</taxon>
        <taxon>Nonlabens</taxon>
    </lineage>
</organism>
<dbReference type="SMART" id="SM00797">
    <property type="entry name" value="AHS2"/>
    <property type="match status" value="1"/>
</dbReference>
<feature type="domain" description="Carboxyltransferase" evidence="4">
    <location>
        <begin position="25"/>
        <end position="285"/>
    </location>
</feature>